<dbReference type="Proteomes" id="UP000014629">
    <property type="component" value="Unassembled WGS sequence"/>
</dbReference>
<accession>S3Z8H4</accession>
<proteinExistence type="predicted"/>
<gene>
    <name evidence="1" type="ORF">STRAU_7492</name>
</gene>
<dbReference type="EMBL" id="AOPZ01000536">
    <property type="protein sequence ID" value="EPH39453.1"/>
    <property type="molecule type" value="Genomic_DNA"/>
</dbReference>
<sequence length="94" mass="10518">MSASAGVPLARQPQARCQAIAPYQQHISPSRRVMNREPQAIHRYSRATRGGWFHDCRSCAPESRDVRARTKWLCSNGGRAATSRHTESVICVAR</sequence>
<name>S3Z8H4_9ACTN</name>
<dbReference type="AlphaFoldDB" id="S3Z8H4"/>
<organism evidence="1 2">
    <name type="scientific">Streptomyces aurantiacus JA 4570</name>
    <dbReference type="NCBI Taxonomy" id="1286094"/>
    <lineage>
        <taxon>Bacteria</taxon>
        <taxon>Bacillati</taxon>
        <taxon>Actinomycetota</taxon>
        <taxon>Actinomycetes</taxon>
        <taxon>Kitasatosporales</taxon>
        <taxon>Streptomycetaceae</taxon>
        <taxon>Streptomyces</taxon>
        <taxon>Streptomyces aurantiacus group</taxon>
    </lineage>
</organism>
<keyword evidence="2" id="KW-1185">Reference proteome</keyword>
<comment type="caution">
    <text evidence="1">The sequence shown here is derived from an EMBL/GenBank/DDBJ whole genome shotgun (WGS) entry which is preliminary data.</text>
</comment>
<evidence type="ECO:0000313" key="2">
    <source>
        <dbReference type="Proteomes" id="UP000014629"/>
    </source>
</evidence>
<dbReference type="PATRIC" id="fig|1286094.4.peg.7418"/>
<reference evidence="1 2" key="1">
    <citation type="submission" date="2013-02" db="EMBL/GenBank/DDBJ databases">
        <title>Draft Genome Sequence of Streptomyces aurantiacus, Which Produces Setomimycin.</title>
        <authorList>
            <person name="Gruening B.A."/>
            <person name="Praeg A."/>
            <person name="Erxleben A."/>
            <person name="Guenther S."/>
            <person name="Mueller M."/>
        </authorList>
    </citation>
    <scope>NUCLEOTIDE SEQUENCE [LARGE SCALE GENOMIC DNA]</scope>
    <source>
        <strain evidence="1 2">JA 4570</strain>
    </source>
</reference>
<protein>
    <submittedName>
        <fullName evidence="1">Uncharacterized protein</fullName>
    </submittedName>
</protein>
<evidence type="ECO:0000313" key="1">
    <source>
        <dbReference type="EMBL" id="EPH39453.1"/>
    </source>
</evidence>